<feature type="region of interest" description="Disordered" evidence="1">
    <location>
        <begin position="173"/>
        <end position="213"/>
    </location>
</feature>
<feature type="compositionally biased region" description="Polar residues" evidence="1">
    <location>
        <begin position="181"/>
        <end position="193"/>
    </location>
</feature>
<evidence type="ECO:0000313" key="2">
    <source>
        <dbReference type="EMBL" id="EJK72409.1"/>
    </source>
</evidence>
<keyword evidence="3" id="KW-1185">Reference proteome</keyword>
<accession>K0T5J7</accession>
<dbReference type="EMBL" id="AGNL01005898">
    <property type="protein sequence ID" value="EJK72409.1"/>
    <property type="molecule type" value="Genomic_DNA"/>
</dbReference>
<name>K0T5J7_THAOC</name>
<dbReference type="OrthoDB" id="48604at2759"/>
<dbReference type="Proteomes" id="UP000266841">
    <property type="component" value="Unassembled WGS sequence"/>
</dbReference>
<gene>
    <name evidence="2" type="ORF">THAOC_06064</name>
</gene>
<feature type="region of interest" description="Disordered" evidence="1">
    <location>
        <begin position="375"/>
        <end position="396"/>
    </location>
</feature>
<dbReference type="eggNOG" id="ENOG502QYTT">
    <property type="taxonomic scope" value="Eukaryota"/>
</dbReference>
<protein>
    <submittedName>
        <fullName evidence="2">Uncharacterized protein</fullName>
    </submittedName>
</protein>
<dbReference type="AlphaFoldDB" id="K0T5J7"/>
<comment type="caution">
    <text evidence="2">The sequence shown here is derived from an EMBL/GenBank/DDBJ whole genome shotgun (WGS) entry which is preliminary data.</text>
</comment>
<evidence type="ECO:0000256" key="1">
    <source>
        <dbReference type="SAM" id="MobiDB-lite"/>
    </source>
</evidence>
<evidence type="ECO:0000313" key="3">
    <source>
        <dbReference type="Proteomes" id="UP000266841"/>
    </source>
</evidence>
<proteinExistence type="predicted"/>
<organism evidence="2 3">
    <name type="scientific">Thalassiosira oceanica</name>
    <name type="common">Marine diatom</name>
    <dbReference type="NCBI Taxonomy" id="159749"/>
    <lineage>
        <taxon>Eukaryota</taxon>
        <taxon>Sar</taxon>
        <taxon>Stramenopiles</taxon>
        <taxon>Ochrophyta</taxon>
        <taxon>Bacillariophyta</taxon>
        <taxon>Coscinodiscophyceae</taxon>
        <taxon>Thalassiosirophycidae</taxon>
        <taxon>Thalassiosirales</taxon>
        <taxon>Thalassiosiraceae</taxon>
        <taxon>Thalassiosira</taxon>
    </lineage>
</organism>
<reference evidence="2 3" key="1">
    <citation type="journal article" date="2012" name="Genome Biol.">
        <title>Genome and low-iron response of an oceanic diatom adapted to chronic iron limitation.</title>
        <authorList>
            <person name="Lommer M."/>
            <person name="Specht M."/>
            <person name="Roy A.S."/>
            <person name="Kraemer L."/>
            <person name="Andreson R."/>
            <person name="Gutowska M.A."/>
            <person name="Wolf J."/>
            <person name="Bergner S.V."/>
            <person name="Schilhabel M.B."/>
            <person name="Klostermeier U.C."/>
            <person name="Beiko R.G."/>
            <person name="Rosenstiel P."/>
            <person name="Hippler M."/>
            <person name="Laroche J."/>
        </authorList>
    </citation>
    <scope>NUCLEOTIDE SEQUENCE [LARGE SCALE GENOMIC DNA]</scope>
    <source>
        <strain evidence="2 3">CCMP1005</strain>
    </source>
</reference>
<sequence>MPMSRMKKSTSMLEMNELHDAIKFGEDMQALAQIDEERALVALSGDEHDGDNVGKVGAALSNDDDDVDYNNSESHLERKIRQDTLTLKRLDDDGDDEFFLADTEQVDDLRDLTLSTSPDYVAFMKKVLKNNDDVKHEPKGLSTPFEEIKDPRELTLSTSPDCVAFMKKDLDDNVDGKESTKTNTTPPATSLSARQRLESKRLPNHRKSGSQGCLGASCHSLTGSFKSEGLRSSLKSVDGSVDFDSPGQLTRNVSFSSIEIRSYARTMGDAPTTNGIPVQLDWKYDPDAEEYSVDDYESYRVDVPRRDNVEMHMPPCHRQYLLMRECGFTRGEIKAQMEIVKKAAKDRHKTISTLKYQPYEERLEKTRRVFGKLTRSSSFSKLPNSFMRKKERESRQ</sequence>